<evidence type="ECO:0000256" key="1">
    <source>
        <dbReference type="ARBA" id="ARBA00004141"/>
    </source>
</evidence>
<evidence type="ECO:0000256" key="4">
    <source>
        <dbReference type="ARBA" id="ARBA00023136"/>
    </source>
</evidence>
<organism evidence="8 9">
    <name type="scientific">Sphaeroforma arctica JP610</name>
    <dbReference type="NCBI Taxonomy" id="667725"/>
    <lineage>
        <taxon>Eukaryota</taxon>
        <taxon>Ichthyosporea</taxon>
        <taxon>Ichthyophonida</taxon>
        <taxon>Sphaeroforma</taxon>
    </lineage>
</organism>
<accession>A0A0L0FRH7</accession>
<dbReference type="STRING" id="667725.A0A0L0FRH7"/>
<feature type="chain" id="PRO_5005538752" description="ABC transmembrane type-1 domain-containing protein" evidence="6">
    <location>
        <begin position="28"/>
        <end position="339"/>
    </location>
</feature>
<feature type="transmembrane region" description="Helical" evidence="5">
    <location>
        <begin position="194"/>
        <end position="216"/>
    </location>
</feature>
<dbReference type="Gene3D" id="1.20.1560.10">
    <property type="entry name" value="ABC transporter type 1, transmembrane domain"/>
    <property type="match status" value="1"/>
</dbReference>
<evidence type="ECO:0000256" key="6">
    <source>
        <dbReference type="SAM" id="SignalP"/>
    </source>
</evidence>
<feature type="transmembrane region" description="Helical" evidence="5">
    <location>
        <begin position="304"/>
        <end position="325"/>
    </location>
</feature>
<dbReference type="SUPFAM" id="SSF90123">
    <property type="entry name" value="ABC transporter transmembrane region"/>
    <property type="match status" value="1"/>
</dbReference>
<dbReference type="InterPro" id="IPR036640">
    <property type="entry name" value="ABC1_TM_sf"/>
</dbReference>
<feature type="domain" description="ABC transmembrane type-1" evidence="7">
    <location>
        <begin position="1"/>
        <end position="337"/>
    </location>
</feature>
<evidence type="ECO:0000256" key="5">
    <source>
        <dbReference type="SAM" id="Phobius"/>
    </source>
</evidence>
<evidence type="ECO:0000313" key="8">
    <source>
        <dbReference type="EMBL" id="KNC78568.1"/>
    </source>
</evidence>
<dbReference type="PANTHER" id="PTHR43394:SF18">
    <property type="entry name" value="ABC TRANSPORTER B FAMILY MEMBER 11-LIKE"/>
    <property type="match status" value="1"/>
</dbReference>
<dbReference type="GO" id="GO:0015421">
    <property type="term" value="F:ABC-type oligopeptide transporter activity"/>
    <property type="evidence" value="ECO:0007669"/>
    <property type="project" value="TreeGrafter"/>
</dbReference>
<sequence length="339" mass="36488">MLLSMCIGSLFPCFCVLFGQLLDGLSALVVDIAEQDPEQLITDVMKVDWRNLSEQATTNPLKVMSGVQGALGLLETLQIVTAGFDKLDQDVIRLAVILIIMGVIGGIAGVLQRVLLGYYIRPSMQRIRRLYLKSVLSQEIAFHDHHTGGELIAHATNDMSKIEGAIGDQLAFFFLLWGVTLSGLIIGLVTAWQIALVCIAFTPLIAGSGALMSRLVSKSVSQSSQEYASAAAMAEESLALIKTVTAFGGQKSEIQRFNDQVDSVQEKGIKRAYVYAFGTGLSLFVLFGSCSFIMWFAFDLVSNGTVGVGDAMTVFYAVVLAAIAMGQTFSSMEAIGQAR</sequence>
<protein>
    <recommendedName>
        <fullName evidence="7">ABC transmembrane type-1 domain-containing protein</fullName>
    </recommendedName>
</protein>
<feature type="signal peptide" evidence="6">
    <location>
        <begin position="1"/>
        <end position="27"/>
    </location>
</feature>
<keyword evidence="4 5" id="KW-0472">Membrane</keyword>
<evidence type="ECO:0000256" key="3">
    <source>
        <dbReference type="ARBA" id="ARBA00022989"/>
    </source>
</evidence>
<keyword evidence="6" id="KW-0732">Signal</keyword>
<feature type="transmembrane region" description="Helical" evidence="5">
    <location>
        <begin position="94"/>
        <end position="120"/>
    </location>
</feature>
<dbReference type="RefSeq" id="XP_014152470.1">
    <property type="nucleotide sequence ID" value="XM_014296995.1"/>
</dbReference>
<dbReference type="PROSITE" id="PS50929">
    <property type="entry name" value="ABC_TM1F"/>
    <property type="match status" value="1"/>
</dbReference>
<keyword evidence="2 5" id="KW-0812">Transmembrane</keyword>
<dbReference type="GO" id="GO:0005743">
    <property type="term" value="C:mitochondrial inner membrane"/>
    <property type="evidence" value="ECO:0007669"/>
    <property type="project" value="TreeGrafter"/>
</dbReference>
<feature type="transmembrane region" description="Helical" evidence="5">
    <location>
        <begin position="273"/>
        <end position="298"/>
    </location>
</feature>
<dbReference type="InterPro" id="IPR039421">
    <property type="entry name" value="Type_1_exporter"/>
</dbReference>
<dbReference type="GO" id="GO:0005524">
    <property type="term" value="F:ATP binding"/>
    <property type="evidence" value="ECO:0007669"/>
    <property type="project" value="InterPro"/>
</dbReference>
<dbReference type="OrthoDB" id="6500128at2759"/>
<dbReference type="PANTHER" id="PTHR43394">
    <property type="entry name" value="ATP-DEPENDENT PERMEASE MDL1, MITOCHONDRIAL"/>
    <property type="match status" value="1"/>
</dbReference>
<feature type="transmembrane region" description="Helical" evidence="5">
    <location>
        <begin position="170"/>
        <end position="188"/>
    </location>
</feature>
<dbReference type="CDD" id="cd18577">
    <property type="entry name" value="ABC_6TM_Pgp_ABCB1_D1_like"/>
    <property type="match status" value="1"/>
</dbReference>
<name>A0A0L0FRH7_9EUKA</name>
<gene>
    <name evidence="8" type="ORF">SARC_09015</name>
</gene>
<comment type="subcellular location">
    <subcellularLocation>
        <location evidence="1">Membrane</location>
        <topology evidence="1">Multi-pass membrane protein</topology>
    </subcellularLocation>
</comment>
<dbReference type="InterPro" id="IPR011527">
    <property type="entry name" value="ABC1_TM_dom"/>
</dbReference>
<evidence type="ECO:0000259" key="7">
    <source>
        <dbReference type="PROSITE" id="PS50929"/>
    </source>
</evidence>
<dbReference type="eggNOG" id="KOG0055">
    <property type="taxonomic scope" value="Eukaryota"/>
</dbReference>
<dbReference type="GO" id="GO:0090374">
    <property type="term" value="P:oligopeptide export from mitochondrion"/>
    <property type="evidence" value="ECO:0007669"/>
    <property type="project" value="TreeGrafter"/>
</dbReference>
<reference evidence="8 9" key="1">
    <citation type="submission" date="2011-02" db="EMBL/GenBank/DDBJ databases">
        <title>The Genome Sequence of Sphaeroforma arctica JP610.</title>
        <authorList>
            <consortium name="The Broad Institute Genome Sequencing Platform"/>
            <person name="Russ C."/>
            <person name="Cuomo C."/>
            <person name="Young S.K."/>
            <person name="Zeng Q."/>
            <person name="Gargeya S."/>
            <person name="Alvarado L."/>
            <person name="Berlin A."/>
            <person name="Chapman S.B."/>
            <person name="Chen Z."/>
            <person name="Freedman E."/>
            <person name="Gellesch M."/>
            <person name="Goldberg J."/>
            <person name="Griggs A."/>
            <person name="Gujja S."/>
            <person name="Heilman E."/>
            <person name="Heiman D."/>
            <person name="Howarth C."/>
            <person name="Mehta T."/>
            <person name="Neiman D."/>
            <person name="Pearson M."/>
            <person name="Roberts A."/>
            <person name="Saif S."/>
            <person name="Shea T."/>
            <person name="Shenoy N."/>
            <person name="Sisk P."/>
            <person name="Stolte C."/>
            <person name="Sykes S."/>
            <person name="White J."/>
            <person name="Yandava C."/>
            <person name="Burger G."/>
            <person name="Gray M.W."/>
            <person name="Holland P.W.H."/>
            <person name="King N."/>
            <person name="Lang F.B.F."/>
            <person name="Roger A.J."/>
            <person name="Ruiz-Trillo I."/>
            <person name="Haas B."/>
            <person name="Nusbaum C."/>
            <person name="Birren B."/>
        </authorList>
    </citation>
    <scope>NUCLEOTIDE SEQUENCE [LARGE SCALE GENOMIC DNA]</scope>
    <source>
        <strain evidence="8 9">JP610</strain>
    </source>
</reference>
<dbReference type="GeneID" id="25909519"/>
<dbReference type="AlphaFoldDB" id="A0A0L0FRH7"/>
<dbReference type="EMBL" id="KQ242467">
    <property type="protein sequence ID" value="KNC78568.1"/>
    <property type="molecule type" value="Genomic_DNA"/>
</dbReference>
<proteinExistence type="predicted"/>
<dbReference type="Pfam" id="PF00664">
    <property type="entry name" value="ABC_membrane"/>
    <property type="match status" value="1"/>
</dbReference>
<evidence type="ECO:0000256" key="2">
    <source>
        <dbReference type="ARBA" id="ARBA00022692"/>
    </source>
</evidence>
<keyword evidence="9" id="KW-1185">Reference proteome</keyword>
<evidence type="ECO:0000313" key="9">
    <source>
        <dbReference type="Proteomes" id="UP000054560"/>
    </source>
</evidence>
<keyword evidence="3 5" id="KW-1133">Transmembrane helix</keyword>
<dbReference type="Proteomes" id="UP000054560">
    <property type="component" value="Unassembled WGS sequence"/>
</dbReference>